<dbReference type="InterPro" id="IPR043128">
    <property type="entry name" value="Rev_trsase/Diguanyl_cyclase"/>
</dbReference>
<accession>A0ABV4I7H6</accession>
<dbReference type="RefSeq" id="WP_370719460.1">
    <property type="nucleotide sequence ID" value="NZ_JBGGTQ010000006.1"/>
</dbReference>
<evidence type="ECO:0000259" key="3">
    <source>
        <dbReference type="PROSITE" id="PS50113"/>
    </source>
</evidence>
<dbReference type="SUPFAM" id="SSF55073">
    <property type="entry name" value="Nucleotide cyclase"/>
    <property type="match status" value="1"/>
</dbReference>
<gene>
    <name evidence="5" type="ORF">AB2L28_13295</name>
</gene>
<evidence type="ECO:0000256" key="2">
    <source>
        <dbReference type="SAM" id="Phobius"/>
    </source>
</evidence>
<feature type="transmembrane region" description="Helical" evidence="2">
    <location>
        <begin position="143"/>
        <end position="164"/>
    </location>
</feature>
<evidence type="ECO:0000313" key="5">
    <source>
        <dbReference type="EMBL" id="MEZ0493211.1"/>
    </source>
</evidence>
<dbReference type="Gene3D" id="3.30.70.270">
    <property type="match status" value="1"/>
</dbReference>
<dbReference type="Gene3D" id="3.30.450.20">
    <property type="entry name" value="PAS domain"/>
    <property type="match status" value="1"/>
</dbReference>
<dbReference type="EMBL" id="JBGGTQ010000006">
    <property type="protein sequence ID" value="MEZ0493211.1"/>
    <property type="molecule type" value="Genomic_DNA"/>
</dbReference>
<dbReference type="PANTHER" id="PTHR45138:SF9">
    <property type="entry name" value="DIGUANYLATE CYCLASE DGCM-RELATED"/>
    <property type="match status" value="1"/>
</dbReference>
<feature type="transmembrane region" description="Helical" evidence="2">
    <location>
        <begin position="33"/>
        <end position="54"/>
    </location>
</feature>
<feature type="coiled-coil region" evidence="1">
    <location>
        <begin position="339"/>
        <end position="366"/>
    </location>
</feature>
<keyword evidence="1" id="KW-0175">Coiled coil</keyword>
<dbReference type="PROSITE" id="PS50113">
    <property type="entry name" value="PAC"/>
    <property type="match status" value="1"/>
</dbReference>
<keyword evidence="5" id="KW-0548">Nucleotidyltransferase</keyword>
<dbReference type="PROSITE" id="PS50887">
    <property type="entry name" value="GGDEF"/>
    <property type="match status" value="1"/>
</dbReference>
<dbReference type="InterPro" id="IPR013656">
    <property type="entry name" value="PAS_4"/>
</dbReference>
<dbReference type="Pfam" id="PF16927">
    <property type="entry name" value="HisKA_7TM"/>
    <property type="match status" value="1"/>
</dbReference>
<dbReference type="InterPro" id="IPR000160">
    <property type="entry name" value="GGDEF_dom"/>
</dbReference>
<dbReference type="InterPro" id="IPR035965">
    <property type="entry name" value="PAS-like_dom_sf"/>
</dbReference>
<sequence length="526" mass="56287">MTSMGPLALLIALAAAITATTGVLTFRRRRETPAALPLTVALASVTVWGVSVVLQNAALPASWLDATVFPQFLGVSGAVLSFRLFVDAVSGRVLRPRRVLAFSVEPALLLLALALDPQLHWFHATVDIGGDPARRVVTAGPLFWAHTAYSYLVVLTAASTIWQLRRSTRGLLRRQATTMLVAIAAPFACNLTVIAPRVALPVDITPLAFTVTGVLFAYAVLQQDLLRLVPVARSLVVETVTDAVFVVDERGRLVDLNPAGHAQLRPDAGPRDTVVGRPFADLVDAAVAGAVDAGDGETVVQPARGGFLDVRTRWIRDDRGDPLGRVVVARDVTERYEAAQALERANDRLRAQVATIERLRADLVEEASRDPLTGLRNRRRFVDDLAARLTTAAEVGRPLSLVLLDVDHFKAINDTHGHAVGDDVLVEVARVLGAHARPEDVVRYGGEEFVVLLPHLDTDAARARAEELRTACAGVRVGVESLRITISAGVATAPAHGTTPDELLLAADRALYGAKGGGRDRVVLAD</sequence>
<evidence type="ECO:0000256" key="1">
    <source>
        <dbReference type="SAM" id="Coils"/>
    </source>
</evidence>
<proteinExistence type="predicted"/>
<evidence type="ECO:0000313" key="6">
    <source>
        <dbReference type="Proteomes" id="UP001566476"/>
    </source>
</evidence>
<protein>
    <submittedName>
        <fullName evidence="5">Diguanylate cyclase</fullName>
        <ecNumber evidence="5">2.7.7.65</ecNumber>
    </submittedName>
</protein>
<dbReference type="PANTHER" id="PTHR45138">
    <property type="entry name" value="REGULATORY COMPONENTS OF SENSORY TRANSDUCTION SYSTEM"/>
    <property type="match status" value="1"/>
</dbReference>
<dbReference type="Pfam" id="PF00990">
    <property type="entry name" value="GGDEF"/>
    <property type="match status" value="1"/>
</dbReference>
<keyword evidence="2" id="KW-0812">Transmembrane</keyword>
<dbReference type="GO" id="GO:0052621">
    <property type="term" value="F:diguanylate cyclase activity"/>
    <property type="evidence" value="ECO:0007669"/>
    <property type="project" value="UniProtKB-EC"/>
</dbReference>
<keyword evidence="2" id="KW-1133">Transmembrane helix</keyword>
<evidence type="ECO:0000259" key="4">
    <source>
        <dbReference type="PROSITE" id="PS50887"/>
    </source>
</evidence>
<dbReference type="InterPro" id="IPR000700">
    <property type="entry name" value="PAS-assoc_C"/>
</dbReference>
<dbReference type="NCBIfam" id="TIGR00254">
    <property type="entry name" value="GGDEF"/>
    <property type="match status" value="1"/>
</dbReference>
<dbReference type="EC" id="2.7.7.65" evidence="5"/>
<keyword evidence="2" id="KW-0472">Membrane</keyword>
<keyword evidence="6" id="KW-1185">Reference proteome</keyword>
<feature type="domain" description="PAC" evidence="3">
    <location>
        <begin position="294"/>
        <end position="344"/>
    </location>
</feature>
<feature type="transmembrane region" description="Helical" evidence="2">
    <location>
        <begin position="66"/>
        <end position="86"/>
    </location>
</feature>
<feature type="transmembrane region" description="Helical" evidence="2">
    <location>
        <begin position="6"/>
        <end position="26"/>
    </location>
</feature>
<name>A0ABV4I7H6_9ACTN</name>
<dbReference type="Pfam" id="PF08448">
    <property type="entry name" value="PAS_4"/>
    <property type="match status" value="1"/>
</dbReference>
<dbReference type="SUPFAM" id="SSF55785">
    <property type="entry name" value="PYP-like sensor domain (PAS domain)"/>
    <property type="match status" value="1"/>
</dbReference>
<dbReference type="InterPro" id="IPR031621">
    <property type="entry name" value="HisKA_7TM"/>
</dbReference>
<dbReference type="Proteomes" id="UP001566476">
    <property type="component" value="Unassembled WGS sequence"/>
</dbReference>
<keyword evidence="5" id="KW-0808">Transferase</keyword>
<feature type="transmembrane region" description="Helical" evidence="2">
    <location>
        <begin position="176"/>
        <end position="198"/>
    </location>
</feature>
<feature type="transmembrane region" description="Helical" evidence="2">
    <location>
        <begin position="98"/>
        <end position="115"/>
    </location>
</feature>
<comment type="caution">
    <text evidence="5">The sequence shown here is derived from an EMBL/GenBank/DDBJ whole genome shotgun (WGS) entry which is preliminary data.</text>
</comment>
<dbReference type="InterPro" id="IPR050469">
    <property type="entry name" value="Diguanylate_Cyclase"/>
</dbReference>
<reference evidence="5 6" key="1">
    <citation type="submission" date="2024-07" db="EMBL/GenBank/DDBJ databases">
        <authorList>
            <person name="Thanompreechachai J."/>
            <person name="Duangmal K."/>
        </authorList>
    </citation>
    <scope>NUCLEOTIDE SEQUENCE [LARGE SCALE GENOMIC DNA]</scope>
    <source>
        <strain evidence="5 6">TBRC 1896</strain>
    </source>
</reference>
<organism evidence="5 6">
    <name type="scientific">Kineococcus mangrovi</name>
    <dbReference type="NCBI Taxonomy" id="1660183"/>
    <lineage>
        <taxon>Bacteria</taxon>
        <taxon>Bacillati</taxon>
        <taxon>Actinomycetota</taxon>
        <taxon>Actinomycetes</taxon>
        <taxon>Kineosporiales</taxon>
        <taxon>Kineosporiaceae</taxon>
        <taxon>Kineococcus</taxon>
    </lineage>
</organism>
<dbReference type="InterPro" id="IPR029787">
    <property type="entry name" value="Nucleotide_cyclase"/>
</dbReference>
<feature type="domain" description="GGDEF" evidence="4">
    <location>
        <begin position="397"/>
        <end position="526"/>
    </location>
</feature>
<dbReference type="SMART" id="SM00267">
    <property type="entry name" value="GGDEF"/>
    <property type="match status" value="1"/>
</dbReference>
<dbReference type="CDD" id="cd01949">
    <property type="entry name" value="GGDEF"/>
    <property type="match status" value="1"/>
</dbReference>